<dbReference type="InterPro" id="IPR006109">
    <property type="entry name" value="G3P_DH_NAD-dep_C"/>
</dbReference>
<dbReference type="FunFam" id="3.40.50.720:FF:000019">
    <property type="entry name" value="Glycerol-3-phosphate dehydrogenase [NAD(P)+]"/>
    <property type="match status" value="1"/>
</dbReference>
<dbReference type="KEGG" id="haz:A9404_08760"/>
<feature type="binding site" evidence="13">
    <location>
        <position position="145"/>
    </location>
    <ligand>
        <name>sn-glycerol 3-phosphate</name>
        <dbReference type="ChEBI" id="CHEBI:57597"/>
    </ligand>
</feature>
<feature type="binding site" evidence="13">
    <location>
        <position position="147"/>
    </location>
    <ligand>
        <name>sn-glycerol 3-phosphate</name>
        <dbReference type="ChEBI" id="CHEBI:57597"/>
    </ligand>
</feature>
<feature type="active site" description="Proton acceptor" evidence="13 14">
    <location>
        <position position="200"/>
    </location>
</feature>
<feature type="binding site" evidence="13">
    <location>
        <position position="149"/>
    </location>
    <ligand>
        <name>NADPH</name>
        <dbReference type="ChEBI" id="CHEBI:57783"/>
    </ligand>
</feature>
<comment type="catalytic activity">
    <reaction evidence="13">
        <text>sn-glycerol 3-phosphate + NAD(+) = dihydroxyacetone phosphate + NADH + H(+)</text>
        <dbReference type="Rhea" id="RHEA:11092"/>
        <dbReference type="ChEBI" id="CHEBI:15378"/>
        <dbReference type="ChEBI" id="CHEBI:57540"/>
        <dbReference type="ChEBI" id="CHEBI:57597"/>
        <dbReference type="ChEBI" id="CHEBI:57642"/>
        <dbReference type="ChEBI" id="CHEBI:57945"/>
        <dbReference type="EC" id="1.1.1.94"/>
    </reaction>
</comment>
<keyword evidence="2 13" id="KW-0444">Lipid biosynthesis</keyword>
<evidence type="ECO:0000256" key="11">
    <source>
        <dbReference type="ARBA" id="ARBA00069372"/>
    </source>
</evidence>
<dbReference type="GO" id="GO:0005975">
    <property type="term" value="P:carbohydrate metabolic process"/>
    <property type="evidence" value="ECO:0007669"/>
    <property type="project" value="InterPro"/>
</dbReference>
<comment type="similarity">
    <text evidence="1 13 17">Belongs to the NAD-dependent glycerol-3-phosphate dehydrogenase family.</text>
</comment>
<feature type="binding site" evidence="13">
    <location>
        <position position="51"/>
    </location>
    <ligand>
        <name>NADPH</name>
        <dbReference type="ChEBI" id="CHEBI:57783"/>
    </ligand>
</feature>
<dbReference type="EMBL" id="CP016027">
    <property type="protein sequence ID" value="ANJ67463.1"/>
    <property type="molecule type" value="Genomic_DNA"/>
</dbReference>
<dbReference type="PANTHER" id="PTHR11728">
    <property type="entry name" value="GLYCEROL-3-PHOSPHATE DEHYDROGENASE"/>
    <property type="match status" value="1"/>
</dbReference>
<dbReference type="AlphaFoldDB" id="A0A191ZHY9"/>
<dbReference type="FunFam" id="1.10.1040.10:FF:000001">
    <property type="entry name" value="Glycerol-3-phosphate dehydrogenase [NAD(P)+]"/>
    <property type="match status" value="1"/>
</dbReference>
<keyword evidence="8 13" id="KW-1208">Phospholipid metabolism</keyword>
<dbReference type="PANTHER" id="PTHR11728:SF1">
    <property type="entry name" value="GLYCEROL-3-PHOSPHATE DEHYDROGENASE [NAD(+)] 2, CHLOROPLASTIC"/>
    <property type="match status" value="1"/>
</dbReference>
<dbReference type="Pfam" id="PF01210">
    <property type="entry name" value="NAD_Gly3P_dh_N"/>
    <property type="match status" value="1"/>
</dbReference>
<feature type="binding site" evidence="13">
    <location>
        <position position="34"/>
    </location>
    <ligand>
        <name>NADPH</name>
        <dbReference type="ChEBI" id="CHEBI:57783"/>
    </ligand>
</feature>
<dbReference type="NCBIfam" id="NF000942">
    <property type="entry name" value="PRK00094.1-4"/>
    <property type="match status" value="1"/>
</dbReference>
<dbReference type="HAMAP" id="MF_00394">
    <property type="entry name" value="NAD_Glyc3P_dehydrog"/>
    <property type="match status" value="1"/>
</dbReference>
<proteinExistence type="inferred from homology"/>
<keyword evidence="3 13" id="KW-0521">NADP</keyword>
<comment type="pathway">
    <text evidence="13">Membrane lipid metabolism; glycerophospholipid metabolism.</text>
</comment>
<dbReference type="InterPro" id="IPR006168">
    <property type="entry name" value="G3P_DH_NAD-dep"/>
</dbReference>
<dbReference type="NCBIfam" id="NF000940">
    <property type="entry name" value="PRK00094.1-2"/>
    <property type="match status" value="1"/>
</dbReference>
<comment type="function">
    <text evidence="13">Catalyzes the reduction of the glycolytic intermediate dihydroxyacetone phosphate (DHAP) to sn-glycerol 3-phosphate (G3P), the key precursor for phospholipid synthesis.</text>
</comment>
<evidence type="ECO:0000256" key="12">
    <source>
        <dbReference type="ARBA" id="ARBA00080511"/>
    </source>
</evidence>
<dbReference type="GO" id="GO:0141153">
    <property type="term" value="F:glycerol-3-phosphate dehydrogenase (NADP+) activity"/>
    <property type="evidence" value="ECO:0007669"/>
    <property type="project" value="RHEA"/>
</dbReference>
<keyword evidence="6 13" id="KW-0443">Lipid metabolism</keyword>
<dbReference type="GO" id="GO:0046168">
    <property type="term" value="P:glycerol-3-phosphate catabolic process"/>
    <property type="evidence" value="ECO:0007669"/>
    <property type="project" value="InterPro"/>
</dbReference>
<dbReference type="GO" id="GO:0051287">
    <property type="term" value="F:NAD binding"/>
    <property type="evidence" value="ECO:0007669"/>
    <property type="project" value="InterPro"/>
</dbReference>
<dbReference type="PIRSF" id="PIRSF000114">
    <property type="entry name" value="Glycerol-3-P_dh"/>
    <property type="match status" value="1"/>
</dbReference>
<dbReference type="GO" id="GO:0141152">
    <property type="term" value="F:glycerol-3-phosphate dehydrogenase (NAD+) activity"/>
    <property type="evidence" value="ECO:0007669"/>
    <property type="project" value="RHEA"/>
</dbReference>
<evidence type="ECO:0000256" key="15">
    <source>
        <dbReference type="PIRSR" id="PIRSR000114-2"/>
    </source>
</evidence>
<feature type="binding site" evidence="13">
    <location>
        <position position="264"/>
    </location>
    <ligand>
        <name>NADPH</name>
        <dbReference type="ChEBI" id="CHEBI:57783"/>
    </ligand>
</feature>
<feature type="binding site" evidence="13">
    <location>
        <position position="112"/>
    </location>
    <ligand>
        <name>NADPH</name>
        <dbReference type="ChEBI" id="CHEBI:57783"/>
    </ligand>
</feature>
<dbReference type="Gene3D" id="1.10.1040.10">
    <property type="entry name" value="N-(1-d-carboxylethyl)-l-norvaline Dehydrogenase, domain 2"/>
    <property type="match status" value="1"/>
</dbReference>
<keyword evidence="4 13" id="KW-0560">Oxidoreductase</keyword>
<evidence type="ECO:0000256" key="1">
    <source>
        <dbReference type="ARBA" id="ARBA00011009"/>
    </source>
</evidence>
<name>A0A191ZHY9_9GAMM</name>
<keyword evidence="21" id="KW-1185">Reference proteome</keyword>
<dbReference type="RefSeq" id="WP_066100383.1">
    <property type="nucleotide sequence ID" value="NZ_CP016027.1"/>
</dbReference>
<comment type="catalytic activity">
    <reaction evidence="9">
        <text>sn-glycerol 3-phosphate + NADP(+) = dihydroxyacetone phosphate + NADPH + H(+)</text>
        <dbReference type="Rhea" id="RHEA:11096"/>
        <dbReference type="ChEBI" id="CHEBI:15378"/>
        <dbReference type="ChEBI" id="CHEBI:57597"/>
        <dbReference type="ChEBI" id="CHEBI:57642"/>
        <dbReference type="ChEBI" id="CHEBI:57783"/>
        <dbReference type="ChEBI" id="CHEBI:58349"/>
        <dbReference type="EC" id="1.1.1.94"/>
    </reaction>
    <physiologicalReaction direction="right-to-left" evidence="9">
        <dbReference type="Rhea" id="RHEA:11098"/>
    </physiologicalReaction>
</comment>
<comment type="caution">
    <text evidence="13">Lacks conserved residue(s) required for the propagation of feature annotation.</text>
</comment>
<dbReference type="Proteomes" id="UP000078596">
    <property type="component" value="Chromosome"/>
</dbReference>
<feature type="binding site" evidence="16">
    <location>
        <position position="264"/>
    </location>
    <ligand>
        <name>NAD(+)</name>
        <dbReference type="ChEBI" id="CHEBI:57540"/>
    </ligand>
</feature>
<evidence type="ECO:0000256" key="4">
    <source>
        <dbReference type="ARBA" id="ARBA00023002"/>
    </source>
</evidence>
<feature type="binding site" evidence="13">
    <location>
        <position position="290"/>
    </location>
    <ligand>
        <name>NADPH</name>
        <dbReference type="ChEBI" id="CHEBI:57783"/>
    </ligand>
</feature>
<evidence type="ECO:0000256" key="17">
    <source>
        <dbReference type="RuleBase" id="RU000437"/>
    </source>
</evidence>
<feature type="binding site" evidence="15">
    <location>
        <position position="112"/>
    </location>
    <ligand>
        <name>substrate</name>
    </ligand>
</feature>
<dbReference type="SUPFAM" id="SSF48179">
    <property type="entry name" value="6-phosphogluconate dehydrogenase C-terminal domain-like"/>
    <property type="match status" value="1"/>
</dbReference>
<dbReference type="InterPro" id="IPR036291">
    <property type="entry name" value="NAD(P)-bd_dom_sf"/>
</dbReference>
<evidence type="ECO:0000256" key="5">
    <source>
        <dbReference type="ARBA" id="ARBA00023027"/>
    </source>
</evidence>
<evidence type="ECO:0000256" key="10">
    <source>
        <dbReference type="ARBA" id="ARBA00066687"/>
    </source>
</evidence>
<feature type="binding site" evidence="13">
    <location>
        <position position="265"/>
    </location>
    <ligand>
        <name>sn-glycerol 3-phosphate</name>
        <dbReference type="ChEBI" id="CHEBI:57597"/>
    </ligand>
</feature>
<feature type="binding site" evidence="16">
    <location>
        <position position="149"/>
    </location>
    <ligand>
        <name>NAD(+)</name>
        <dbReference type="ChEBI" id="CHEBI:57540"/>
    </ligand>
</feature>
<dbReference type="UniPathway" id="UPA00940"/>
<feature type="binding site" evidence="13">
    <location>
        <position position="14"/>
    </location>
    <ligand>
        <name>NADPH</name>
        <dbReference type="ChEBI" id="CHEBI:57783"/>
    </ligand>
</feature>
<dbReference type="GO" id="GO:0046167">
    <property type="term" value="P:glycerol-3-phosphate biosynthetic process"/>
    <property type="evidence" value="ECO:0007669"/>
    <property type="project" value="UniProtKB-UniRule"/>
</dbReference>
<dbReference type="InterPro" id="IPR013328">
    <property type="entry name" value="6PGD_dom2"/>
</dbReference>
<dbReference type="Gene3D" id="3.40.50.720">
    <property type="entry name" value="NAD(P)-binding Rossmann-like Domain"/>
    <property type="match status" value="1"/>
</dbReference>
<sequence>MQANSVAVLGAGSWGTALAKVLAENGLAVRLWARDPQMAERTQRDRINARYLPECRLPDSVTVTADLARALAGADQVWFVLPTKALVPFIAELSAQTGDAIPAHAILVNAAKGFERGTGRRISELFAEPDRAGALADHPFVVVSGPTFAHEVATGKPSAITVASRDFAAAETIAASLRNPRLRTYPTSDVVGVELAGGLKNVLAIAAGVSDGFGFGANARAALITRGLAELMRLGAAVGARSETFMGLAGVGDLVLTCTDDQSRNRRFGLKLAQGYGPEEALAAIGQAVEGIGAAEEGQRLAERHLVDMPIVHAVHQVLFDGVTAREAVGQLLAREPRHHEH</sequence>
<dbReference type="OrthoDB" id="9812273at2"/>
<feature type="binding site" evidence="16">
    <location>
        <begin position="10"/>
        <end position="15"/>
    </location>
    <ligand>
        <name>NAD(+)</name>
        <dbReference type="ChEBI" id="CHEBI:57540"/>
    </ligand>
</feature>
<dbReference type="EC" id="1.1.1.94" evidence="10 13"/>
<evidence type="ECO:0000256" key="14">
    <source>
        <dbReference type="PIRSR" id="PIRSR000114-1"/>
    </source>
</evidence>
<evidence type="ECO:0000256" key="6">
    <source>
        <dbReference type="ARBA" id="ARBA00023098"/>
    </source>
</evidence>
<evidence type="ECO:0000256" key="8">
    <source>
        <dbReference type="ARBA" id="ARBA00023264"/>
    </source>
</evidence>
<feature type="binding site" evidence="13">
    <location>
        <position position="264"/>
    </location>
    <ligand>
        <name>sn-glycerol 3-phosphate</name>
        <dbReference type="ChEBI" id="CHEBI:57597"/>
    </ligand>
</feature>
<keyword evidence="13" id="KW-0963">Cytoplasm</keyword>
<keyword evidence="5 13" id="KW-0520">NAD</keyword>
<keyword evidence="13" id="KW-0547">Nucleotide-binding</keyword>
<accession>A0A191ZHY9</accession>
<feature type="binding site" evidence="13">
    <location>
        <position position="263"/>
    </location>
    <ligand>
        <name>sn-glycerol 3-phosphate</name>
        <dbReference type="ChEBI" id="CHEBI:57597"/>
    </ligand>
</feature>
<feature type="domain" description="Glycerol-3-phosphate dehydrogenase NAD-dependent N-terminal" evidence="18">
    <location>
        <begin position="6"/>
        <end position="168"/>
    </location>
</feature>
<evidence type="ECO:0000256" key="2">
    <source>
        <dbReference type="ARBA" id="ARBA00022516"/>
    </source>
</evidence>
<dbReference type="InterPro" id="IPR008927">
    <property type="entry name" value="6-PGluconate_DH-like_C_sf"/>
</dbReference>
<comment type="subcellular location">
    <subcellularLocation>
        <location evidence="13">Cytoplasm</location>
    </subcellularLocation>
</comment>
<feature type="binding site" evidence="13">
    <location>
        <position position="112"/>
    </location>
    <ligand>
        <name>sn-glycerol 3-phosphate</name>
        <dbReference type="ChEBI" id="CHEBI:57597"/>
    </ligand>
</feature>
<dbReference type="PRINTS" id="PR00077">
    <property type="entry name" value="GPDHDRGNASE"/>
</dbReference>
<feature type="binding site" evidence="13">
    <location>
        <position position="200"/>
    </location>
    <ligand>
        <name>sn-glycerol 3-phosphate</name>
        <dbReference type="ChEBI" id="CHEBI:57597"/>
    </ligand>
</feature>
<feature type="domain" description="Glycerol-3-phosphate dehydrogenase NAD-dependent C-terminal" evidence="19">
    <location>
        <begin position="189"/>
        <end position="329"/>
    </location>
</feature>
<protein>
    <recommendedName>
        <fullName evidence="11 13">Glycerol-3-phosphate dehydrogenase [NAD(P)+]</fullName>
        <ecNumber evidence="10 13">1.1.1.94</ecNumber>
    </recommendedName>
    <alternativeName>
        <fullName evidence="13">NAD(P)(+)-dependent glycerol-3-phosphate dehydrogenase</fullName>
    </alternativeName>
    <alternativeName>
        <fullName evidence="12 13">NAD(P)H-dependent dihydroxyacetone-phosphate reductase</fullName>
    </alternativeName>
</protein>
<feature type="binding site" evidence="13">
    <location>
        <position position="253"/>
    </location>
    <ligand>
        <name>sn-glycerol 3-phosphate</name>
        <dbReference type="ChEBI" id="CHEBI:57597"/>
    </ligand>
</feature>
<evidence type="ECO:0000259" key="19">
    <source>
        <dbReference type="Pfam" id="PF07479"/>
    </source>
</evidence>
<dbReference type="Pfam" id="PF07479">
    <property type="entry name" value="NAD_Gly3P_dh_C"/>
    <property type="match status" value="1"/>
</dbReference>
<evidence type="ECO:0000256" key="9">
    <source>
        <dbReference type="ARBA" id="ARBA00052716"/>
    </source>
</evidence>
<evidence type="ECO:0000256" key="16">
    <source>
        <dbReference type="PIRSR" id="PIRSR000114-3"/>
    </source>
</evidence>
<dbReference type="STRING" id="1860122.A9404_08760"/>
<dbReference type="GO" id="GO:0005829">
    <property type="term" value="C:cytosol"/>
    <property type="evidence" value="ECO:0007669"/>
    <property type="project" value="TreeGrafter"/>
</dbReference>
<dbReference type="InterPro" id="IPR011128">
    <property type="entry name" value="G3P_DH_NAD-dep_N"/>
</dbReference>
<keyword evidence="7 13" id="KW-0594">Phospholipid biosynthesis</keyword>
<gene>
    <name evidence="13" type="primary">gpsA</name>
    <name evidence="20" type="ORF">A9404_08760</name>
</gene>
<feature type="binding site" evidence="15">
    <location>
        <begin position="264"/>
        <end position="265"/>
    </location>
    <ligand>
        <name>substrate</name>
    </ligand>
</feature>
<feature type="binding site" evidence="13">
    <location>
        <position position="13"/>
    </location>
    <ligand>
        <name>NADPH</name>
        <dbReference type="ChEBI" id="CHEBI:57783"/>
    </ligand>
</feature>
<evidence type="ECO:0000256" key="3">
    <source>
        <dbReference type="ARBA" id="ARBA00022857"/>
    </source>
</evidence>
<reference evidence="20 21" key="1">
    <citation type="submission" date="2016-06" db="EMBL/GenBank/DDBJ databases">
        <title>Insight into the functional genes involving in sulfur oxidation in Pearl River water.</title>
        <authorList>
            <person name="Luo J."/>
            <person name="Tan X."/>
            <person name="Lin W."/>
        </authorList>
    </citation>
    <scope>NUCLEOTIDE SEQUENCE [LARGE SCALE GENOMIC DNA]</scope>
    <source>
        <strain evidence="20 21">LS2</strain>
    </source>
</reference>
<evidence type="ECO:0000313" key="20">
    <source>
        <dbReference type="EMBL" id="ANJ67463.1"/>
    </source>
</evidence>
<evidence type="ECO:0000313" key="21">
    <source>
        <dbReference type="Proteomes" id="UP000078596"/>
    </source>
</evidence>
<evidence type="ECO:0000256" key="13">
    <source>
        <dbReference type="HAMAP-Rule" id="MF_00394"/>
    </source>
</evidence>
<dbReference type="SUPFAM" id="SSF51735">
    <property type="entry name" value="NAD(P)-binding Rossmann-fold domains"/>
    <property type="match status" value="1"/>
</dbReference>
<evidence type="ECO:0000259" key="18">
    <source>
        <dbReference type="Pfam" id="PF01210"/>
    </source>
</evidence>
<evidence type="ECO:0000256" key="7">
    <source>
        <dbReference type="ARBA" id="ARBA00023209"/>
    </source>
</evidence>
<dbReference type="GO" id="GO:0046474">
    <property type="term" value="P:glycerophospholipid biosynthetic process"/>
    <property type="evidence" value="ECO:0007669"/>
    <property type="project" value="TreeGrafter"/>
</dbReference>
<organism evidence="20 21">
    <name type="scientific">Halothiobacillus diazotrophicus</name>
    <dbReference type="NCBI Taxonomy" id="1860122"/>
    <lineage>
        <taxon>Bacteria</taxon>
        <taxon>Pseudomonadati</taxon>
        <taxon>Pseudomonadota</taxon>
        <taxon>Gammaproteobacteria</taxon>
        <taxon>Chromatiales</taxon>
        <taxon>Halothiobacillaceae</taxon>
        <taxon>Halothiobacillus</taxon>
    </lineage>
</organism>